<feature type="DNA-binding region" description="H-T-H motif" evidence="4">
    <location>
        <begin position="47"/>
        <end position="66"/>
    </location>
</feature>
<evidence type="ECO:0000313" key="6">
    <source>
        <dbReference type="EMBL" id="MXP23783.1"/>
    </source>
</evidence>
<proteinExistence type="predicted"/>
<keyword evidence="3" id="KW-0804">Transcription</keyword>
<dbReference type="Gene3D" id="1.10.10.60">
    <property type="entry name" value="Homeodomain-like"/>
    <property type="match status" value="1"/>
</dbReference>
<evidence type="ECO:0000313" key="7">
    <source>
        <dbReference type="Proteomes" id="UP000475545"/>
    </source>
</evidence>
<dbReference type="SUPFAM" id="SSF46689">
    <property type="entry name" value="Homeodomain-like"/>
    <property type="match status" value="1"/>
</dbReference>
<dbReference type="EMBL" id="WMBR01000006">
    <property type="protein sequence ID" value="MXP23783.1"/>
    <property type="molecule type" value="Genomic_DNA"/>
</dbReference>
<dbReference type="Gene3D" id="1.10.357.10">
    <property type="entry name" value="Tetracycline Repressor, domain 2"/>
    <property type="match status" value="1"/>
</dbReference>
<dbReference type="InterPro" id="IPR001647">
    <property type="entry name" value="HTH_TetR"/>
</dbReference>
<dbReference type="Pfam" id="PF00440">
    <property type="entry name" value="TetR_N"/>
    <property type="match status" value="1"/>
</dbReference>
<dbReference type="PANTHER" id="PTHR30055">
    <property type="entry name" value="HTH-TYPE TRANSCRIPTIONAL REGULATOR RUTR"/>
    <property type="match status" value="1"/>
</dbReference>
<dbReference type="GO" id="GO:0003700">
    <property type="term" value="F:DNA-binding transcription factor activity"/>
    <property type="evidence" value="ECO:0007669"/>
    <property type="project" value="TreeGrafter"/>
</dbReference>
<dbReference type="PANTHER" id="PTHR30055:SF151">
    <property type="entry name" value="TRANSCRIPTIONAL REGULATORY PROTEIN"/>
    <property type="match status" value="1"/>
</dbReference>
<comment type="caution">
    <text evidence="6">The sequence shown here is derived from an EMBL/GenBank/DDBJ whole genome shotgun (WGS) entry which is preliminary data.</text>
</comment>
<keyword evidence="1" id="KW-0805">Transcription regulation</keyword>
<dbReference type="InterPro" id="IPR050109">
    <property type="entry name" value="HTH-type_TetR-like_transc_reg"/>
</dbReference>
<dbReference type="SUPFAM" id="SSF48498">
    <property type="entry name" value="Tetracyclin repressor-like, C-terminal domain"/>
    <property type="match status" value="1"/>
</dbReference>
<organism evidence="6 7">
    <name type="scientific">Gordonia mangrovi</name>
    <dbReference type="NCBI Taxonomy" id="2665643"/>
    <lineage>
        <taxon>Bacteria</taxon>
        <taxon>Bacillati</taxon>
        <taxon>Actinomycetota</taxon>
        <taxon>Actinomycetes</taxon>
        <taxon>Mycobacteriales</taxon>
        <taxon>Gordoniaceae</taxon>
        <taxon>Gordonia</taxon>
    </lineage>
</organism>
<dbReference type="InterPro" id="IPR036271">
    <property type="entry name" value="Tet_transcr_reg_TetR-rel_C_sf"/>
</dbReference>
<evidence type="ECO:0000256" key="1">
    <source>
        <dbReference type="ARBA" id="ARBA00023015"/>
    </source>
</evidence>
<dbReference type="GO" id="GO:0000976">
    <property type="term" value="F:transcription cis-regulatory region binding"/>
    <property type="evidence" value="ECO:0007669"/>
    <property type="project" value="TreeGrafter"/>
</dbReference>
<name>A0A6L7GW40_9ACTN</name>
<feature type="domain" description="HTH tetR-type" evidence="5">
    <location>
        <begin position="24"/>
        <end position="84"/>
    </location>
</feature>
<evidence type="ECO:0000256" key="4">
    <source>
        <dbReference type="PROSITE-ProRule" id="PRU00335"/>
    </source>
</evidence>
<dbReference type="InterPro" id="IPR009057">
    <property type="entry name" value="Homeodomain-like_sf"/>
</dbReference>
<accession>A0A6L7GW40</accession>
<evidence type="ECO:0000256" key="2">
    <source>
        <dbReference type="ARBA" id="ARBA00023125"/>
    </source>
</evidence>
<evidence type="ECO:0000256" key="3">
    <source>
        <dbReference type="ARBA" id="ARBA00023163"/>
    </source>
</evidence>
<keyword evidence="7" id="KW-1185">Reference proteome</keyword>
<reference evidence="6 7" key="1">
    <citation type="submission" date="2019-11" db="EMBL/GenBank/DDBJ databases">
        <title>Gordonia sp. nov., a novel actinobacterium isolated from mangrove soil in Hainan.</title>
        <authorList>
            <person name="Huang X."/>
            <person name="Xie Y."/>
            <person name="Chu X."/>
            <person name="Xiao K."/>
        </authorList>
    </citation>
    <scope>NUCLEOTIDE SEQUENCE [LARGE SCALE GENOMIC DNA]</scope>
    <source>
        <strain evidence="6 7">HNM0687</strain>
    </source>
</reference>
<gene>
    <name evidence="6" type="ORF">GIY30_20810</name>
</gene>
<dbReference type="Proteomes" id="UP000475545">
    <property type="component" value="Unassembled WGS sequence"/>
</dbReference>
<protein>
    <submittedName>
        <fullName evidence="6">TetR family transcriptional regulator</fullName>
    </submittedName>
</protein>
<evidence type="ECO:0000259" key="5">
    <source>
        <dbReference type="PROSITE" id="PS50977"/>
    </source>
</evidence>
<sequence>MHTRGWHGRESSVASADKGTASLKLTLEAIVDTAIAVADRDGIGALSMRRIADDLGVGAMSLYRHVDDKDALLQEMSEEIGRRFPYPVDDPAHWGWRDRVRVVVDIDWKLYRRHPWVVLAYSSPRHSFGDESLRCLDWFAAGFLDLGVDLVEATGMALTVWSHVHGVALVAVSDDLLRAEKPSEGPDGLAKLIAGEPKALAPHLSGLAASPVAPGLLDPRSRLDDGIAYLCEGFAARGER</sequence>
<dbReference type="AlphaFoldDB" id="A0A6L7GW40"/>
<dbReference type="PROSITE" id="PS50977">
    <property type="entry name" value="HTH_TETR_2"/>
    <property type="match status" value="1"/>
</dbReference>
<keyword evidence="2 4" id="KW-0238">DNA-binding</keyword>